<dbReference type="Pfam" id="PF00097">
    <property type="entry name" value="zf-C3HC4"/>
    <property type="match status" value="1"/>
</dbReference>
<dbReference type="SUPFAM" id="SSF57850">
    <property type="entry name" value="RING/U-box"/>
    <property type="match status" value="1"/>
</dbReference>
<dbReference type="Gene3D" id="3.30.40.10">
    <property type="entry name" value="Zinc/RING finger domain, C3HC4 (zinc finger)"/>
    <property type="match status" value="1"/>
</dbReference>
<evidence type="ECO:0000313" key="7">
    <source>
        <dbReference type="EMBL" id="KAF9059846.1"/>
    </source>
</evidence>
<dbReference type="GO" id="GO:0008270">
    <property type="term" value="F:zinc ion binding"/>
    <property type="evidence" value="ECO:0007669"/>
    <property type="project" value="UniProtKB-KW"/>
</dbReference>
<evidence type="ECO:0000256" key="1">
    <source>
        <dbReference type="ARBA" id="ARBA00022723"/>
    </source>
</evidence>
<evidence type="ECO:0000259" key="5">
    <source>
        <dbReference type="PROSITE" id="PS50089"/>
    </source>
</evidence>
<dbReference type="InterPro" id="IPR017907">
    <property type="entry name" value="Znf_RING_CS"/>
</dbReference>
<dbReference type="InterPro" id="IPR036236">
    <property type="entry name" value="Znf_C2H2_sf"/>
</dbReference>
<dbReference type="InterPro" id="IPR013083">
    <property type="entry name" value="Znf_RING/FYVE/PHD"/>
</dbReference>
<keyword evidence="1" id="KW-0479">Metal-binding</keyword>
<feature type="domain" description="RING-type" evidence="5">
    <location>
        <begin position="180"/>
        <end position="218"/>
    </location>
</feature>
<dbReference type="OrthoDB" id="6077919at2759"/>
<dbReference type="Proteomes" id="UP000772434">
    <property type="component" value="Unassembled WGS sequence"/>
</dbReference>
<name>A0A9P5PAM8_9AGAR</name>
<organism evidence="7 8">
    <name type="scientific">Rhodocollybia butyracea</name>
    <dbReference type="NCBI Taxonomy" id="206335"/>
    <lineage>
        <taxon>Eukaryota</taxon>
        <taxon>Fungi</taxon>
        <taxon>Dikarya</taxon>
        <taxon>Basidiomycota</taxon>
        <taxon>Agaricomycotina</taxon>
        <taxon>Agaricomycetes</taxon>
        <taxon>Agaricomycetidae</taxon>
        <taxon>Agaricales</taxon>
        <taxon>Marasmiineae</taxon>
        <taxon>Omphalotaceae</taxon>
        <taxon>Rhodocollybia</taxon>
    </lineage>
</organism>
<keyword evidence="3" id="KW-0862">Zinc</keyword>
<dbReference type="Gene3D" id="3.30.160.60">
    <property type="entry name" value="Classic Zinc Finger"/>
    <property type="match status" value="1"/>
</dbReference>
<dbReference type="PROSITE" id="PS00518">
    <property type="entry name" value="ZF_RING_1"/>
    <property type="match status" value="1"/>
</dbReference>
<sequence length="238" mass="27936">MARSESKRAACQEALQKSGDEYQKLYCSLCHFYANSKNSLRLHMETSPRHPRCDVCERSFLNLNSLRRHYILSDRHSYCPTCDKLFDNPLALKIHDEYTTFHRDERNEEEDTIYAEERRRFPKTWENRTAAEIKRRESIEDAIAVDEHEELSRVQVTMKILELKQRMNRQREQKVLKQTCAICLCVPKKMCVTRCGHMFCSSCIHHTFEQGQGCPSCRKLGNISQLRTVDLSVVTPTD</sequence>
<keyword evidence="8" id="KW-1185">Reference proteome</keyword>
<gene>
    <name evidence="7" type="ORF">BDP27DRAFT_1237859</name>
</gene>
<dbReference type="EMBL" id="JADNRY010000274">
    <property type="protein sequence ID" value="KAF9059846.1"/>
    <property type="molecule type" value="Genomic_DNA"/>
</dbReference>
<dbReference type="SUPFAM" id="SSF57667">
    <property type="entry name" value="beta-beta-alpha zinc fingers"/>
    <property type="match status" value="1"/>
</dbReference>
<evidence type="ECO:0000256" key="2">
    <source>
        <dbReference type="ARBA" id="ARBA00022771"/>
    </source>
</evidence>
<protein>
    <recommendedName>
        <fullName evidence="9">RING-type domain-containing protein</fullName>
    </recommendedName>
</protein>
<feature type="domain" description="C2H2-type" evidence="6">
    <location>
        <begin position="77"/>
        <end position="107"/>
    </location>
</feature>
<evidence type="ECO:0000259" key="6">
    <source>
        <dbReference type="PROSITE" id="PS50157"/>
    </source>
</evidence>
<dbReference type="AlphaFoldDB" id="A0A9P5PAM8"/>
<evidence type="ECO:0000256" key="3">
    <source>
        <dbReference type="ARBA" id="ARBA00022833"/>
    </source>
</evidence>
<dbReference type="SMART" id="SM00184">
    <property type="entry name" value="RING"/>
    <property type="match status" value="1"/>
</dbReference>
<accession>A0A9P5PAM8</accession>
<dbReference type="SMART" id="SM00355">
    <property type="entry name" value="ZnF_C2H2"/>
    <property type="match status" value="3"/>
</dbReference>
<dbReference type="PROSITE" id="PS50157">
    <property type="entry name" value="ZINC_FINGER_C2H2_2"/>
    <property type="match status" value="1"/>
</dbReference>
<evidence type="ECO:0000256" key="4">
    <source>
        <dbReference type="PROSITE-ProRule" id="PRU00042"/>
    </source>
</evidence>
<dbReference type="PROSITE" id="PS50089">
    <property type="entry name" value="ZF_RING_2"/>
    <property type="match status" value="1"/>
</dbReference>
<dbReference type="InterPro" id="IPR001841">
    <property type="entry name" value="Znf_RING"/>
</dbReference>
<comment type="caution">
    <text evidence="7">The sequence shown here is derived from an EMBL/GenBank/DDBJ whole genome shotgun (WGS) entry which is preliminary data.</text>
</comment>
<proteinExistence type="predicted"/>
<evidence type="ECO:0000313" key="8">
    <source>
        <dbReference type="Proteomes" id="UP000772434"/>
    </source>
</evidence>
<dbReference type="InterPro" id="IPR013087">
    <property type="entry name" value="Znf_C2H2_type"/>
</dbReference>
<keyword evidence="2 4" id="KW-0863">Zinc-finger</keyword>
<dbReference type="InterPro" id="IPR018957">
    <property type="entry name" value="Znf_C3HC4_RING-type"/>
</dbReference>
<evidence type="ECO:0008006" key="9">
    <source>
        <dbReference type="Google" id="ProtNLM"/>
    </source>
</evidence>
<reference evidence="7" key="1">
    <citation type="submission" date="2020-11" db="EMBL/GenBank/DDBJ databases">
        <authorList>
            <consortium name="DOE Joint Genome Institute"/>
            <person name="Ahrendt S."/>
            <person name="Riley R."/>
            <person name="Andreopoulos W."/>
            <person name="Labutti K."/>
            <person name="Pangilinan J."/>
            <person name="Ruiz-Duenas F.J."/>
            <person name="Barrasa J.M."/>
            <person name="Sanchez-Garcia M."/>
            <person name="Camarero S."/>
            <person name="Miyauchi S."/>
            <person name="Serrano A."/>
            <person name="Linde D."/>
            <person name="Babiker R."/>
            <person name="Drula E."/>
            <person name="Ayuso-Fernandez I."/>
            <person name="Pacheco R."/>
            <person name="Padilla G."/>
            <person name="Ferreira P."/>
            <person name="Barriuso J."/>
            <person name="Kellner H."/>
            <person name="Castanera R."/>
            <person name="Alfaro M."/>
            <person name="Ramirez L."/>
            <person name="Pisabarro A.G."/>
            <person name="Kuo A."/>
            <person name="Tritt A."/>
            <person name="Lipzen A."/>
            <person name="He G."/>
            <person name="Yan M."/>
            <person name="Ng V."/>
            <person name="Cullen D."/>
            <person name="Martin F."/>
            <person name="Rosso M.-N."/>
            <person name="Henrissat B."/>
            <person name="Hibbett D."/>
            <person name="Martinez A.T."/>
            <person name="Grigoriev I.V."/>
        </authorList>
    </citation>
    <scope>NUCLEOTIDE SEQUENCE</scope>
    <source>
        <strain evidence="7">AH 40177</strain>
    </source>
</reference>